<proteinExistence type="predicted"/>
<evidence type="ECO:0000313" key="2">
    <source>
        <dbReference type="EMBL" id="KAJ6839753.1"/>
    </source>
</evidence>
<gene>
    <name evidence="2" type="ORF">M6B38_313665</name>
</gene>
<comment type="caution">
    <text evidence="2">The sequence shown here is derived from an EMBL/GenBank/DDBJ whole genome shotgun (WGS) entry which is preliminary data.</text>
</comment>
<organism evidence="2 3">
    <name type="scientific">Iris pallida</name>
    <name type="common">Sweet iris</name>
    <dbReference type="NCBI Taxonomy" id="29817"/>
    <lineage>
        <taxon>Eukaryota</taxon>
        <taxon>Viridiplantae</taxon>
        <taxon>Streptophyta</taxon>
        <taxon>Embryophyta</taxon>
        <taxon>Tracheophyta</taxon>
        <taxon>Spermatophyta</taxon>
        <taxon>Magnoliopsida</taxon>
        <taxon>Liliopsida</taxon>
        <taxon>Asparagales</taxon>
        <taxon>Iridaceae</taxon>
        <taxon>Iridoideae</taxon>
        <taxon>Irideae</taxon>
        <taxon>Iris</taxon>
    </lineage>
</organism>
<evidence type="ECO:0000313" key="3">
    <source>
        <dbReference type="Proteomes" id="UP001140949"/>
    </source>
</evidence>
<keyword evidence="3" id="KW-1185">Reference proteome</keyword>
<dbReference type="EMBL" id="JANAVB010009798">
    <property type="protein sequence ID" value="KAJ6839753.1"/>
    <property type="molecule type" value="Genomic_DNA"/>
</dbReference>
<reference evidence="2" key="2">
    <citation type="submission" date="2023-04" db="EMBL/GenBank/DDBJ databases">
        <authorList>
            <person name="Bruccoleri R.E."/>
            <person name="Oakeley E.J."/>
            <person name="Faust A.-M."/>
            <person name="Dessus-Babus S."/>
            <person name="Altorfer M."/>
            <person name="Burckhardt D."/>
            <person name="Oertli M."/>
            <person name="Naumann U."/>
            <person name="Petersen F."/>
            <person name="Wong J."/>
        </authorList>
    </citation>
    <scope>NUCLEOTIDE SEQUENCE</scope>
    <source>
        <strain evidence="2">GSM-AAB239-AS_SAM_17_03QT</strain>
        <tissue evidence="2">Leaf</tissue>
    </source>
</reference>
<name>A0AAX6HFV3_IRIPA</name>
<protein>
    <submittedName>
        <fullName evidence="2">Phosphatase subunit g4-1 isoform X3</fullName>
    </submittedName>
</protein>
<sequence>MYGGASNGEGSHDASVGDGQKKIPPASSMPWVRNLRRFIGSDADLGSEPLHGLLSDLHGLLSDLSTLLDILPGEIDSLERDIDVGVSEKWLPMMVASVGLVRYAKCVLFGALNPRPESATSKLHNEIFLLLRELLPWQF</sequence>
<reference evidence="2" key="1">
    <citation type="journal article" date="2023" name="GigaByte">
        <title>Genome assembly of the bearded iris, Iris pallida Lam.</title>
        <authorList>
            <person name="Bruccoleri R.E."/>
            <person name="Oakeley E.J."/>
            <person name="Faust A.M.E."/>
            <person name="Altorfer M."/>
            <person name="Dessus-Babus S."/>
            <person name="Burckhardt D."/>
            <person name="Oertli M."/>
            <person name="Naumann U."/>
            <person name="Petersen F."/>
            <person name="Wong J."/>
        </authorList>
    </citation>
    <scope>NUCLEOTIDE SEQUENCE</scope>
    <source>
        <strain evidence="2">GSM-AAB239-AS_SAM_17_03QT</strain>
    </source>
</reference>
<dbReference type="AlphaFoldDB" id="A0AAX6HFV3"/>
<accession>A0AAX6HFV3</accession>
<dbReference type="Proteomes" id="UP001140949">
    <property type="component" value="Unassembled WGS sequence"/>
</dbReference>
<evidence type="ECO:0000256" key="1">
    <source>
        <dbReference type="SAM" id="MobiDB-lite"/>
    </source>
</evidence>
<feature type="region of interest" description="Disordered" evidence="1">
    <location>
        <begin position="1"/>
        <end position="27"/>
    </location>
</feature>